<dbReference type="CDD" id="cd00082">
    <property type="entry name" value="HisKA"/>
    <property type="match status" value="1"/>
</dbReference>
<accession>A0A7G9FK90</accession>
<dbReference type="InterPro" id="IPR050351">
    <property type="entry name" value="BphY/WalK/GraS-like"/>
</dbReference>
<dbReference type="Proteomes" id="UP000515819">
    <property type="component" value="Chromosome"/>
</dbReference>
<dbReference type="GO" id="GO:0004721">
    <property type="term" value="F:phosphoprotein phosphatase activity"/>
    <property type="evidence" value="ECO:0007669"/>
    <property type="project" value="TreeGrafter"/>
</dbReference>
<sequence>MKFTILPDFEANRKRRAIRRQKRGQRRDARQSRKNYWYLKRKKFWQVWLERFVLVFLILGMGGAWYFRSVMQDTEDNAEFEMDQSQEIIQTYVQRRYEELTAMGMKSGKEFDDQMGAYMYRMIPSRLMGAYGVSAAAAAIYNENGELLTDSSPRFYLYCDRYEPVGDENDHTVNLYQSYYTCAQELSDEFLQDYNDYFLYGNIENGERMEFGDFYVDEEKRQFYFSTVSCLEQGKVVKTYDFTPEHVEGMETVQETYDNWTREGTRWYPVLGMRSAEITELLQFAYDVYDDYKDDKQLKGAGVTAERGYFAKTYARYNVIEIGDQSNGNPEYTVVFAYNYDFFQANRGFVQKLVICLSLAILLISFLWSRFTYVRLKARYELEDYQRNLTNAMAHDLKSPLMILSGMAENLKENVHTEKREYYAEEMLKNIADMNRMIEQSLGFSKLSQTGRVGRKIEVDMRAQTDALIGKYKELAEAQGQHISVTGEGQMRGNEAMLRQMIDNLLQNAILHGEEDGQIEINIGNGIYQIRNTYTGTLTTEAARKLLNPYVKEENRKRTGGHGLGLSIVHEIVKLHGGKLHLKVEEGMFQVEIKI</sequence>
<evidence type="ECO:0000256" key="7">
    <source>
        <dbReference type="ARBA" id="ARBA00023012"/>
    </source>
</evidence>
<evidence type="ECO:0000256" key="3">
    <source>
        <dbReference type="ARBA" id="ARBA00012438"/>
    </source>
</evidence>
<organism evidence="10 11">
    <name type="scientific">Wujia chipingensis</name>
    <dbReference type="NCBI Taxonomy" id="2763670"/>
    <lineage>
        <taxon>Bacteria</taxon>
        <taxon>Bacillati</taxon>
        <taxon>Bacillota</taxon>
        <taxon>Clostridia</taxon>
        <taxon>Lachnospirales</taxon>
        <taxon>Lachnospiraceae</taxon>
        <taxon>Wujia</taxon>
    </lineage>
</organism>
<evidence type="ECO:0000256" key="6">
    <source>
        <dbReference type="ARBA" id="ARBA00022777"/>
    </source>
</evidence>
<dbReference type="EMBL" id="CP060632">
    <property type="protein sequence ID" value="QNL98971.1"/>
    <property type="molecule type" value="Genomic_DNA"/>
</dbReference>
<comment type="subcellular location">
    <subcellularLocation>
        <location evidence="2">Membrane</location>
    </subcellularLocation>
</comment>
<evidence type="ECO:0000256" key="1">
    <source>
        <dbReference type="ARBA" id="ARBA00000085"/>
    </source>
</evidence>
<gene>
    <name evidence="10" type="ORF">H9Q76_09475</name>
</gene>
<dbReference type="InterPro" id="IPR036097">
    <property type="entry name" value="HisK_dim/P_sf"/>
</dbReference>
<dbReference type="GO" id="GO:0016036">
    <property type="term" value="P:cellular response to phosphate starvation"/>
    <property type="evidence" value="ECO:0007669"/>
    <property type="project" value="TreeGrafter"/>
</dbReference>
<dbReference type="Pfam" id="PF02518">
    <property type="entry name" value="HATPase_c"/>
    <property type="match status" value="1"/>
</dbReference>
<evidence type="ECO:0000313" key="11">
    <source>
        <dbReference type="Proteomes" id="UP000515819"/>
    </source>
</evidence>
<dbReference type="EC" id="2.7.13.3" evidence="3"/>
<evidence type="ECO:0000256" key="2">
    <source>
        <dbReference type="ARBA" id="ARBA00004370"/>
    </source>
</evidence>
<proteinExistence type="predicted"/>
<keyword evidence="6 10" id="KW-0418">Kinase</keyword>
<keyword evidence="8" id="KW-0472">Membrane</keyword>
<evidence type="ECO:0000256" key="8">
    <source>
        <dbReference type="SAM" id="Phobius"/>
    </source>
</evidence>
<dbReference type="PROSITE" id="PS50109">
    <property type="entry name" value="HIS_KIN"/>
    <property type="match status" value="1"/>
</dbReference>
<keyword evidence="4" id="KW-0597">Phosphoprotein</keyword>
<dbReference type="CDD" id="cd00075">
    <property type="entry name" value="HATPase"/>
    <property type="match status" value="1"/>
</dbReference>
<keyword evidence="7" id="KW-0902">Two-component regulatory system</keyword>
<keyword evidence="8" id="KW-0812">Transmembrane</keyword>
<feature type="domain" description="Histidine kinase" evidence="9">
    <location>
        <begin position="392"/>
        <end position="595"/>
    </location>
</feature>
<name>A0A7G9FK90_9FIRM</name>
<dbReference type="InterPro" id="IPR003594">
    <property type="entry name" value="HATPase_dom"/>
</dbReference>
<dbReference type="AlphaFoldDB" id="A0A7G9FK90"/>
<protein>
    <recommendedName>
        <fullName evidence="3">histidine kinase</fullName>
        <ecNumber evidence="3">2.7.13.3</ecNumber>
    </recommendedName>
</protein>
<dbReference type="SMART" id="SM00387">
    <property type="entry name" value="HATPase_c"/>
    <property type="match status" value="1"/>
</dbReference>
<evidence type="ECO:0000259" key="9">
    <source>
        <dbReference type="PROSITE" id="PS50109"/>
    </source>
</evidence>
<keyword evidence="5" id="KW-0808">Transferase</keyword>
<evidence type="ECO:0000256" key="4">
    <source>
        <dbReference type="ARBA" id="ARBA00022553"/>
    </source>
</evidence>
<dbReference type="InterPro" id="IPR005467">
    <property type="entry name" value="His_kinase_dom"/>
</dbReference>
<dbReference type="Gene3D" id="3.30.565.10">
    <property type="entry name" value="Histidine kinase-like ATPase, C-terminal domain"/>
    <property type="match status" value="1"/>
</dbReference>
<dbReference type="PANTHER" id="PTHR45453">
    <property type="entry name" value="PHOSPHATE REGULON SENSOR PROTEIN PHOR"/>
    <property type="match status" value="1"/>
</dbReference>
<dbReference type="SUPFAM" id="SSF47384">
    <property type="entry name" value="Homodimeric domain of signal transducing histidine kinase"/>
    <property type="match status" value="1"/>
</dbReference>
<keyword evidence="11" id="KW-1185">Reference proteome</keyword>
<dbReference type="Pfam" id="PF00512">
    <property type="entry name" value="HisKA"/>
    <property type="match status" value="1"/>
</dbReference>
<dbReference type="RefSeq" id="WP_249321007.1">
    <property type="nucleotide sequence ID" value="NZ_CP060632.1"/>
</dbReference>
<keyword evidence="8" id="KW-1133">Transmembrane helix</keyword>
<dbReference type="KEGG" id="wcp:H9Q76_09475"/>
<dbReference type="PANTHER" id="PTHR45453:SF1">
    <property type="entry name" value="PHOSPHATE REGULON SENSOR PROTEIN PHOR"/>
    <property type="match status" value="1"/>
</dbReference>
<reference evidence="10 11" key="1">
    <citation type="submission" date="2020-08" db="EMBL/GenBank/DDBJ databases">
        <authorList>
            <person name="Liu C."/>
            <person name="Sun Q."/>
        </authorList>
    </citation>
    <scope>NUCLEOTIDE SEQUENCE [LARGE SCALE GENOMIC DNA]</scope>
    <source>
        <strain evidence="10 11">NSJ-4</strain>
    </source>
</reference>
<feature type="transmembrane region" description="Helical" evidence="8">
    <location>
        <begin position="349"/>
        <end position="369"/>
    </location>
</feature>
<dbReference type="GO" id="GO:0005886">
    <property type="term" value="C:plasma membrane"/>
    <property type="evidence" value="ECO:0007669"/>
    <property type="project" value="TreeGrafter"/>
</dbReference>
<dbReference type="InterPro" id="IPR003661">
    <property type="entry name" value="HisK_dim/P_dom"/>
</dbReference>
<feature type="transmembrane region" description="Helical" evidence="8">
    <location>
        <begin position="48"/>
        <end position="67"/>
    </location>
</feature>
<dbReference type="InterPro" id="IPR036890">
    <property type="entry name" value="HATPase_C_sf"/>
</dbReference>
<comment type="catalytic activity">
    <reaction evidence="1">
        <text>ATP + protein L-histidine = ADP + protein N-phospho-L-histidine.</text>
        <dbReference type="EC" id="2.7.13.3"/>
    </reaction>
</comment>
<dbReference type="SUPFAM" id="SSF55874">
    <property type="entry name" value="ATPase domain of HSP90 chaperone/DNA topoisomerase II/histidine kinase"/>
    <property type="match status" value="1"/>
</dbReference>
<dbReference type="GO" id="GO:0000155">
    <property type="term" value="F:phosphorelay sensor kinase activity"/>
    <property type="evidence" value="ECO:0007669"/>
    <property type="project" value="InterPro"/>
</dbReference>
<dbReference type="SMART" id="SM00388">
    <property type="entry name" value="HisKA"/>
    <property type="match status" value="1"/>
</dbReference>
<evidence type="ECO:0000313" key="10">
    <source>
        <dbReference type="EMBL" id="QNL98971.1"/>
    </source>
</evidence>
<dbReference type="Gene3D" id="1.10.287.130">
    <property type="match status" value="1"/>
</dbReference>
<evidence type="ECO:0000256" key="5">
    <source>
        <dbReference type="ARBA" id="ARBA00022679"/>
    </source>
</evidence>